<feature type="coiled-coil region" evidence="1">
    <location>
        <begin position="79"/>
        <end position="137"/>
    </location>
</feature>
<dbReference type="PANTHER" id="PTHR35766">
    <property type="entry name" value="OS08G0543600 PROTEIN"/>
    <property type="match status" value="1"/>
</dbReference>
<protein>
    <recommendedName>
        <fullName evidence="3">DUF7725 domain-containing protein</fullName>
    </recommendedName>
</protein>
<dbReference type="Pfam" id="PF24851">
    <property type="entry name" value="DUF7725"/>
    <property type="match status" value="1"/>
</dbReference>
<dbReference type="PANTHER" id="PTHR35766:SF1">
    <property type="entry name" value="OS08G0543600 PROTEIN"/>
    <property type="match status" value="1"/>
</dbReference>
<feature type="compositionally biased region" description="Basic and acidic residues" evidence="2">
    <location>
        <begin position="527"/>
        <end position="546"/>
    </location>
</feature>
<feature type="region of interest" description="Disordered" evidence="2">
    <location>
        <begin position="518"/>
        <end position="582"/>
    </location>
</feature>
<feature type="coiled-coil region" evidence="1">
    <location>
        <begin position="176"/>
        <end position="224"/>
    </location>
</feature>
<accession>A0AAQ3QNU0</accession>
<dbReference type="AlphaFoldDB" id="A0AAQ3QNU0"/>
<gene>
    <name evidence="4" type="ORF">Cni_G26927</name>
</gene>
<keyword evidence="1" id="KW-0175">Coiled coil</keyword>
<organism evidence="4 5">
    <name type="scientific">Canna indica</name>
    <name type="common">Indian-shot</name>
    <dbReference type="NCBI Taxonomy" id="4628"/>
    <lineage>
        <taxon>Eukaryota</taxon>
        <taxon>Viridiplantae</taxon>
        <taxon>Streptophyta</taxon>
        <taxon>Embryophyta</taxon>
        <taxon>Tracheophyta</taxon>
        <taxon>Spermatophyta</taxon>
        <taxon>Magnoliopsida</taxon>
        <taxon>Liliopsida</taxon>
        <taxon>Zingiberales</taxon>
        <taxon>Cannaceae</taxon>
        <taxon>Canna</taxon>
    </lineage>
</organism>
<proteinExistence type="predicted"/>
<dbReference type="InterPro" id="IPR056142">
    <property type="entry name" value="DUF7725"/>
</dbReference>
<feature type="domain" description="DUF7725" evidence="3">
    <location>
        <begin position="611"/>
        <end position="683"/>
    </location>
</feature>
<evidence type="ECO:0000313" key="5">
    <source>
        <dbReference type="Proteomes" id="UP001327560"/>
    </source>
</evidence>
<dbReference type="Proteomes" id="UP001327560">
    <property type="component" value="Chromosome 8"/>
</dbReference>
<keyword evidence="5" id="KW-1185">Reference proteome</keyword>
<reference evidence="4 5" key="1">
    <citation type="submission" date="2023-10" db="EMBL/GenBank/DDBJ databases">
        <title>Chromosome-scale genome assembly provides insights into flower coloration mechanisms of Canna indica.</title>
        <authorList>
            <person name="Li C."/>
        </authorList>
    </citation>
    <scope>NUCLEOTIDE SEQUENCE [LARGE SCALE GENOMIC DNA]</scope>
    <source>
        <tissue evidence="4">Flower</tissue>
    </source>
</reference>
<name>A0AAQ3QNU0_9LILI</name>
<dbReference type="EMBL" id="CP136897">
    <property type="protein sequence ID" value="WOL18134.1"/>
    <property type="molecule type" value="Genomic_DNA"/>
</dbReference>
<evidence type="ECO:0000313" key="4">
    <source>
        <dbReference type="EMBL" id="WOL18134.1"/>
    </source>
</evidence>
<evidence type="ECO:0000256" key="2">
    <source>
        <dbReference type="SAM" id="MobiDB-lite"/>
    </source>
</evidence>
<feature type="compositionally biased region" description="Low complexity" evidence="2">
    <location>
        <begin position="548"/>
        <end position="582"/>
    </location>
</feature>
<evidence type="ECO:0000259" key="3">
    <source>
        <dbReference type="Pfam" id="PF24851"/>
    </source>
</evidence>
<evidence type="ECO:0000256" key="1">
    <source>
        <dbReference type="SAM" id="Coils"/>
    </source>
</evidence>
<sequence length="859" mass="95402">MAAAVSLGGAIPVTSSQASRKEWRAVADHSFRNNGAEEDDRVKLGQSAERTIYEVQEGTGPLDVDFCSITIEDGHELSDDILQQKLQEITRQREELQQMEIELRARVLTRSGILEVQNSFEVQLKEHRDINKNLKDQLLERERYVFELEMKLGEKDRELRALKINTEAAWAKEDILREQNKELSTFRRERDNSEAERAQLMNQIHDLQEHVQEKENQFLALQEQHRVTQDTIVFKDEQLREAQAWVARVQEMDALQSSTNQSLQAELRERTEHFNQYWIGLQRQFVEMERHHLQAIQQLQLELTEARGRTGTYKDGSNSVDSSSYNGNHINAKNGDNSNIHLGFTSDGGVDNTSSYVSTSNPSTMTEHISNVPIMPSSIVGINAFIPPGQMTSMLPYVMNQQGVPQSVASTNSPILQSHMGIFQPMPVVPPQQHWQNQQSLLDISKMPSQSNYTSSLTEQDLLRSDENHISNLSGETKTIHSSHLDNQIDQQQMSDSSGNQSSGEVQVLELNDSQYPVAQPQGYEGASRHEDSTSQFDLPDKKQEPTAENQLQEQELESAQEWPCSSTTLSTSQSCSSINFNSTTESSMSSAVASSIPVSASGKQLVEPNLLDERSLLACIVRAIPAGSDGRIRISTTLPNRLGKMLAPLHWHHYKKMYGKLDDFVARHPELFVIEGDLIHLREGAQQIISATAAVAKVAAATAAASSPYTSLLPSVAVTPVAQISRQKKAQLMGLKPSNNIHITDSSAVTDSGDSNGNCTQILTRQDQQLNGVRLNTIQGPADVTISSKLKNFQKANGSPSEIKSGHSSVGLVGNAANLARGGLNPLQNKGLVNGRHNFGGKQQARYFFIYINICYCV</sequence>